<proteinExistence type="inferred from homology"/>
<dbReference type="Pfam" id="PF06039">
    <property type="entry name" value="Mqo"/>
    <property type="match status" value="1"/>
</dbReference>
<dbReference type="NCBIfam" id="NF003605">
    <property type="entry name" value="PRK05257.1-4"/>
    <property type="match status" value="1"/>
</dbReference>
<dbReference type="InterPro" id="IPR036188">
    <property type="entry name" value="FAD/NAD-bd_sf"/>
</dbReference>
<comment type="caution">
    <text evidence="10">The sequence shown here is derived from an EMBL/GenBank/DDBJ whole genome shotgun (WGS) entry which is preliminary data.</text>
</comment>
<dbReference type="SUPFAM" id="SSF51905">
    <property type="entry name" value="FAD/NAD(P)-binding domain"/>
    <property type="match status" value="1"/>
</dbReference>
<organism evidence="10 11">
    <name type="scientific">Salegentibacter mishustinae</name>
    <dbReference type="NCBI Taxonomy" id="270918"/>
    <lineage>
        <taxon>Bacteria</taxon>
        <taxon>Pseudomonadati</taxon>
        <taxon>Bacteroidota</taxon>
        <taxon>Flavobacteriia</taxon>
        <taxon>Flavobacteriales</taxon>
        <taxon>Flavobacteriaceae</taxon>
        <taxon>Salegentibacter</taxon>
    </lineage>
</organism>
<evidence type="ECO:0000256" key="8">
    <source>
        <dbReference type="ARBA" id="ARBA00023002"/>
    </source>
</evidence>
<evidence type="ECO:0000256" key="6">
    <source>
        <dbReference type="ARBA" id="ARBA00022630"/>
    </source>
</evidence>
<accession>A0A0Q9Z607</accession>
<comment type="catalytic activity">
    <reaction evidence="1 9">
        <text>(S)-malate + a quinone = a quinol + oxaloacetate</text>
        <dbReference type="Rhea" id="RHEA:46012"/>
        <dbReference type="ChEBI" id="CHEBI:15589"/>
        <dbReference type="ChEBI" id="CHEBI:16452"/>
        <dbReference type="ChEBI" id="CHEBI:24646"/>
        <dbReference type="ChEBI" id="CHEBI:132124"/>
        <dbReference type="EC" id="1.1.5.4"/>
    </reaction>
</comment>
<evidence type="ECO:0000256" key="5">
    <source>
        <dbReference type="ARBA" id="ARBA00022532"/>
    </source>
</evidence>
<comment type="pathway">
    <text evidence="3 9">Carbohydrate metabolism; tricarboxylic acid cycle; oxaloacetate from (S)-malate (quinone route): step 1/1.</text>
</comment>
<dbReference type="GO" id="GO:0008924">
    <property type="term" value="F:L-malate dehydrogenase (quinone) activity"/>
    <property type="evidence" value="ECO:0007669"/>
    <property type="project" value="UniProtKB-UniRule"/>
</dbReference>
<dbReference type="NCBIfam" id="NF003611">
    <property type="entry name" value="PRK05257.3-2"/>
    <property type="match status" value="1"/>
</dbReference>
<dbReference type="PANTHER" id="PTHR43104:SF2">
    <property type="entry name" value="L-2-HYDROXYGLUTARATE DEHYDROGENASE, MITOCHONDRIAL"/>
    <property type="match status" value="1"/>
</dbReference>
<dbReference type="UniPathway" id="UPA00223">
    <property type="reaction ID" value="UER01008"/>
</dbReference>
<dbReference type="EMBL" id="LKTP01000023">
    <property type="protein sequence ID" value="KRG28367.1"/>
    <property type="molecule type" value="Genomic_DNA"/>
</dbReference>
<dbReference type="Gene3D" id="3.50.50.60">
    <property type="entry name" value="FAD/NAD(P)-binding domain"/>
    <property type="match status" value="1"/>
</dbReference>
<evidence type="ECO:0000256" key="7">
    <source>
        <dbReference type="ARBA" id="ARBA00022827"/>
    </source>
</evidence>
<dbReference type="PANTHER" id="PTHR43104">
    <property type="entry name" value="L-2-HYDROXYGLUTARATE DEHYDROGENASE, MITOCHONDRIAL"/>
    <property type="match status" value="1"/>
</dbReference>
<comment type="cofactor">
    <cofactor evidence="2 9">
        <name>FAD</name>
        <dbReference type="ChEBI" id="CHEBI:57692"/>
    </cofactor>
</comment>
<dbReference type="HAMAP" id="MF_00212">
    <property type="entry name" value="MQO"/>
    <property type="match status" value="1"/>
</dbReference>
<dbReference type="EC" id="1.1.5.4" evidence="9"/>
<dbReference type="NCBIfam" id="TIGR01320">
    <property type="entry name" value="mal_quin_oxido"/>
    <property type="match status" value="1"/>
</dbReference>
<reference evidence="10" key="1">
    <citation type="submission" date="2015-10" db="EMBL/GenBank/DDBJ databases">
        <title>Draft genome sequence of Salegentibacter mishustinae KCTC 12263.</title>
        <authorList>
            <person name="Lin W."/>
            <person name="Zheng Q."/>
        </authorList>
    </citation>
    <scope>NUCLEOTIDE SEQUENCE [LARGE SCALE GENOMIC DNA]</scope>
    <source>
        <strain evidence="10">KCTC 12263</strain>
    </source>
</reference>
<dbReference type="GO" id="GO:0047545">
    <property type="term" value="F:(S)-2-hydroxyglutarate dehydrogenase activity"/>
    <property type="evidence" value="ECO:0007669"/>
    <property type="project" value="TreeGrafter"/>
</dbReference>
<gene>
    <name evidence="9" type="primary">mqo</name>
    <name evidence="10" type="ORF">APR42_06150</name>
</gene>
<dbReference type="InterPro" id="IPR006231">
    <property type="entry name" value="MQO"/>
</dbReference>
<evidence type="ECO:0000313" key="11">
    <source>
        <dbReference type="Proteomes" id="UP000051643"/>
    </source>
</evidence>
<dbReference type="NCBIfam" id="NF003606">
    <property type="entry name" value="PRK05257.2-1"/>
    <property type="match status" value="1"/>
</dbReference>
<keyword evidence="11" id="KW-1185">Reference proteome</keyword>
<dbReference type="Proteomes" id="UP000051643">
    <property type="component" value="Unassembled WGS sequence"/>
</dbReference>
<dbReference type="NCBIfam" id="NF009875">
    <property type="entry name" value="PRK13339.1"/>
    <property type="match status" value="1"/>
</dbReference>
<name>A0A0Q9Z607_9FLAO</name>
<evidence type="ECO:0000256" key="4">
    <source>
        <dbReference type="ARBA" id="ARBA00006389"/>
    </source>
</evidence>
<dbReference type="GO" id="GO:0006099">
    <property type="term" value="P:tricarboxylic acid cycle"/>
    <property type="evidence" value="ECO:0007669"/>
    <property type="project" value="UniProtKB-UniRule"/>
</dbReference>
<sequence>MNQKVLEENNYDLICVGGGIMSATLTLMLKLVDPKLKIIIFEKLGEVAKESSGAWNNAGTGHSALCELNYTPEKPDGSIDISKAIEIFSQFETSKQFWAYLVEQNLVKDPKNFIHSVPHHSWVTGNDNIEFLKKRFKALTQTAMFEEMKFSENSEKLKEWFPLIVEGRENEKMAGTRMEIGTEVNFEAITQQYIKILEEQFNVPVLRNTDVLDVDPDENLEWTVEAQNLDTGEVTYYDAEHVFIGAGGGALPLLQKVEIEEKDGYGGFPVDGQWLVCKNREVIEKHLGKVYSKAGPDAPPMSTPHLDTRYINGKQELLFGPFAGFTTKFLKEGSIMDLPLSINKDNIPSMWGVFWHNLPLTKYLMKQVTMDHSDRMDDLRKFIKDARAEDWELKVAGKRVQIIKKDEEQGGVLEFGTDVVHSKDGSITALLGASPGASVAVSIMLEVINTAFPEKVKSKEWQQKLSEMIPFWNKNIEGNEAEFKKVQANSSKKLELDVLH</sequence>
<comment type="similarity">
    <text evidence="4 9">Belongs to the MQO family.</text>
</comment>
<evidence type="ECO:0000256" key="3">
    <source>
        <dbReference type="ARBA" id="ARBA00005012"/>
    </source>
</evidence>
<dbReference type="STRING" id="270918.APR42_06150"/>
<dbReference type="AlphaFoldDB" id="A0A0Q9Z607"/>
<keyword evidence="6 9" id="KW-0285">Flavoprotein</keyword>
<protein>
    <recommendedName>
        <fullName evidence="9">Probable malate:quinone oxidoreductase</fullName>
        <ecNumber evidence="9">1.1.5.4</ecNumber>
    </recommendedName>
    <alternativeName>
        <fullName evidence="9">MQO</fullName>
    </alternativeName>
    <alternativeName>
        <fullName evidence="9">Malate dehydrogenase [quinone]</fullName>
    </alternativeName>
</protein>
<keyword evidence="7 9" id="KW-0274">FAD</keyword>
<keyword evidence="8 9" id="KW-0560">Oxidoreductase</keyword>
<evidence type="ECO:0000256" key="2">
    <source>
        <dbReference type="ARBA" id="ARBA00001974"/>
    </source>
</evidence>
<evidence type="ECO:0000313" key="10">
    <source>
        <dbReference type="EMBL" id="KRG28367.1"/>
    </source>
</evidence>
<dbReference type="OrthoDB" id="9763983at2"/>
<keyword evidence="5 9" id="KW-0816">Tricarboxylic acid cycle</keyword>
<evidence type="ECO:0000256" key="1">
    <source>
        <dbReference type="ARBA" id="ARBA00001139"/>
    </source>
</evidence>
<evidence type="ECO:0000256" key="9">
    <source>
        <dbReference type="HAMAP-Rule" id="MF_00212"/>
    </source>
</evidence>